<evidence type="ECO:0000259" key="1">
    <source>
        <dbReference type="Pfam" id="PF14292"/>
    </source>
</evidence>
<evidence type="ECO:0000313" key="2">
    <source>
        <dbReference type="EMBL" id="TXK36718.1"/>
    </source>
</evidence>
<evidence type="ECO:0000313" key="3">
    <source>
        <dbReference type="Proteomes" id="UP000321926"/>
    </source>
</evidence>
<comment type="caution">
    <text evidence="2">The sequence shown here is derived from an EMBL/GenBank/DDBJ whole genome shotgun (WGS) entry which is preliminary data.</text>
</comment>
<dbReference type="GO" id="GO:0019867">
    <property type="term" value="C:outer membrane"/>
    <property type="evidence" value="ECO:0007669"/>
    <property type="project" value="InterPro"/>
</dbReference>
<gene>
    <name evidence="2" type="ORF">FVR03_17015</name>
</gene>
<dbReference type="Gene3D" id="2.60.40.3620">
    <property type="match status" value="3"/>
</dbReference>
<keyword evidence="3" id="KW-1185">Reference proteome</keyword>
<dbReference type="OrthoDB" id="975117at2"/>
<dbReference type="Proteomes" id="UP000321926">
    <property type="component" value="Unassembled WGS sequence"/>
</dbReference>
<dbReference type="EMBL" id="VRTY01000072">
    <property type="protein sequence ID" value="TXK36718.1"/>
    <property type="molecule type" value="Genomic_DNA"/>
</dbReference>
<name>A0A5C8JGI6_9BACT</name>
<dbReference type="Pfam" id="PF14292">
    <property type="entry name" value="SusE"/>
    <property type="match status" value="1"/>
</dbReference>
<sequence length="489" mass="53767">MKHVFIYNKKAHWYVGVLLTLITLFASSCEKDIYEEFDLTRNTPLELTASKEEVVLQETLAASEAVAFTWTSGSNYGTSSGITYKLYLDKQGNNFQDAVMTDLGRATLEKKYSVQEFNHLLLSQLSLTPGIHAAIEAKVVTNVLGTSYSDSATTLVQVTPYQPVTTTLYLIGDATPNGWSADNATPLTLNSAGPGRFTWQGRLAAGSFKFITTQGSFLPSYNKGGSDTQLVYRSSDTEPDNAFTVSTAGVYSITVNLLELSIAVEEGVAPPYAELWIVGDATPNGWDIDNPNKLRVDRSNPYVFTYNEVLQAGEFKFPTATGNWGSDFYMPLVDGQALDLTGVQLVRGGNPDLKWRVTNPGAYKIMLDLEAMRIDIKPFTPYTQLYIVGDAAPAGWNIDNPTQMVRDASNPQLFTFTGALKAGELKIPVATGDWGGDFFMPVLPDEGIESTEMKFVPGGNPDNKWRIHAAGNYRITVDQLHETIRFEKL</sequence>
<dbReference type="GO" id="GO:2001070">
    <property type="term" value="F:starch binding"/>
    <property type="evidence" value="ECO:0007669"/>
    <property type="project" value="InterPro"/>
</dbReference>
<proteinExistence type="predicted"/>
<dbReference type="InterPro" id="IPR025970">
    <property type="entry name" value="SusE"/>
</dbReference>
<feature type="domain" description="SusE outer membrane protein" evidence="1">
    <location>
        <begin position="36"/>
        <end position="139"/>
    </location>
</feature>
<reference evidence="2 3" key="1">
    <citation type="submission" date="2019-08" db="EMBL/GenBank/DDBJ databases">
        <authorList>
            <person name="Shi S."/>
        </authorList>
    </citation>
    <scope>NUCLEOTIDE SEQUENCE [LARGE SCALE GENOMIC DNA]</scope>
    <source>
        <strain evidence="2 3">GY10130</strain>
    </source>
</reference>
<protein>
    <submittedName>
        <fullName evidence="2">SusF/SusE family outer membrane protein</fullName>
    </submittedName>
</protein>
<organism evidence="2 3">
    <name type="scientific">Pontibacter qinzhouensis</name>
    <dbReference type="NCBI Taxonomy" id="2603253"/>
    <lineage>
        <taxon>Bacteria</taxon>
        <taxon>Pseudomonadati</taxon>
        <taxon>Bacteroidota</taxon>
        <taxon>Cytophagia</taxon>
        <taxon>Cytophagales</taxon>
        <taxon>Hymenobacteraceae</taxon>
        <taxon>Pontibacter</taxon>
    </lineage>
</organism>
<dbReference type="AlphaFoldDB" id="A0A5C8JGI6"/>
<dbReference type="RefSeq" id="WP_147922964.1">
    <property type="nucleotide sequence ID" value="NZ_VRTY01000072.1"/>
</dbReference>
<dbReference type="PROSITE" id="PS51257">
    <property type="entry name" value="PROKAR_LIPOPROTEIN"/>
    <property type="match status" value="1"/>
</dbReference>
<accession>A0A5C8JGI6</accession>